<dbReference type="EMBL" id="OU015584">
    <property type="protein sequence ID" value="CAG5079795.1"/>
    <property type="molecule type" value="Genomic_DNA"/>
</dbReference>
<organism evidence="1 2">
    <name type="scientific">Parvicella tangerina</name>
    <dbReference type="NCBI Taxonomy" id="2829795"/>
    <lineage>
        <taxon>Bacteria</taxon>
        <taxon>Pseudomonadati</taxon>
        <taxon>Bacteroidota</taxon>
        <taxon>Flavobacteriia</taxon>
        <taxon>Flavobacteriales</taxon>
        <taxon>Parvicellaceae</taxon>
        <taxon>Parvicella</taxon>
    </lineage>
</organism>
<dbReference type="KEGG" id="ptan:CRYO30217_01070"/>
<dbReference type="RefSeq" id="WP_258541289.1">
    <property type="nucleotide sequence ID" value="NZ_OU015584.1"/>
</dbReference>
<name>A0A916JL22_9FLAO</name>
<gene>
    <name evidence="1" type="ORF">CRYO30217_01070</name>
</gene>
<dbReference type="NCBIfam" id="TIGR02453">
    <property type="entry name" value="TIGR02453 family protein"/>
    <property type="match status" value="1"/>
</dbReference>
<accession>A0A916JL22</accession>
<evidence type="ECO:0000313" key="2">
    <source>
        <dbReference type="Proteomes" id="UP000683507"/>
    </source>
</evidence>
<sequence>MKKRTYFTTAFTDFFKELEENNHKEWFDENRKRYHAHVKEPFDDFIKDLLVEVGKIDPAINVPYNKCIFRINRDVRFSKDKTLYKTNRSAFISRFGTKNKSFPGMYFEINKNELRIYGGVYMLDAKQVYRIREEIQDYNKDFRKVITEKRFNSTFGEVQGEKAKRLNKEFQQFAASEDLMFNKNWYVYASLPLNTIYQEDLLNVMMDHYQVLEPFNKFFERPLLDMLNQ</sequence>
<evidence type="ECO:0008006" key="3">
    <source>
        <dbReference type="Google" id="ProtNLM"/>
    </source>
</evidence>
<dbReference type="PANTHER" id="PTHR36452">
    <property type="entry name" value="CHROMOSOME 12, WHOLE GENOME SHOTGUN SEQUENCE"/>
    <property type="match status" value="1"/>
</dbReference>
<dbReference type="PIRSF" id="PIRSF028451">
    <property type="entry name" value="UCP028451"/>
    <property type="match status" value="1"/>
</dbReference>
<dbReference type="AlphaFoldDB" id="A0A916JL22"/>
<evidence type="ECO:0000313" key="1">
    <source>
        <dbReference type="EMBL" id="CAG5079795.1"/>
    </source>
</evidence>
<protein>
    <recommendedName>
        <fullName evidence="3">DUF2461 domain-containing protein</fullName>
    </recommendedName>
</protein>
<proteinExistence type="predicted"/>
<dbReference type="PANTHER" id="PTHR36452:SF1">
    <property type="entry name" value="DUF2461 DOMAIN-CONTAINING PROTEIN"/>
    <property type="match status" value="1"/>
</dbReference>
<dbReference type="Pfam" id="PF09365">
    <property type="entry name" value="DUF2461"/>
    <property type="match status" value="1"/>
</dbReference>
<reference evidence="1" key="1">
    <citation type="submission" date="2021-04" db="EMBL/GenBank/DDBJ databases">
        <authorList>
            <person name="Rodrigo-Torres L."/>
            <person name="Arahal R. D."/>
            <person name="Lucena T."/>
        </authorList>
    </citation>
    <scope>NUCLEOTIDE SEQUENCE</scope>
    <source>
        <strain evidence="1">AS29M-1</strain>
    </source>
</reference>
<dbReference type="InterPro" id="IPR012808">
    <property type="entry name" value="CHP02453"/>
</dbReference>
<dbReference type="InterPro" id="IPR015996">
    <property type="entry name" value="UCP028451"/>
</dbReference>
<keyword evidence="2" id="KW-1185">Reference proteome</keyword>
<dbReference type="Proteomes" id="UP000683507">
    <property type="component" value="Chromosome"/>
</dbReference>